<feature type="domain" description="Protein NO VEIN C-terminal" evidence="2">
    <location>
        <begin position="286"/>
        <end position="367"/>
    </location>
</feature>
<evidence type="ECO:0000256" key="1">
    <source>
        <dbReference type="SAM" id="MobiDB-lite"/>
    </source>
</evidence>
<reference evidence="3" key="1">
    <citation type="submission" date="2024-07" db="EMBL/GenBank/DDBJ databases">
        <authorList>
            <person name="Biller S.J."/>
        </authorList>
    </citation>
    <scope>NUCLEOTIDE SEQUENCE</scope>
    <source>
        <strain evidence="3">WC2401</strain>
    </source>
</reference>
<evidence type="ECO:0000259" key="2">
    <source>
        <dbReference type="Pfam" id="PF13020"/>
    </source>
</evidence>
<dbReference type="InterPro" id="IPR024975">
    <property type="entry name" value="NOV_C"/>
</dbReference>
<dbReference type="RefSeq" id="WP_369782436.1">
    <property type="nucleotide sequence ID" value="NZ_CP165623.1"/>
</dbReference>
<feature type="region of interest" description="Disordered" evidence="1">
    <location>
        <begin position="216"/>
        <end position="251"/>
    </location>
</feature>
<dbReference type="Pfam" id="PF13020">
    <property type="entry name" value="NOV_C"/>
    <property type="match status" value="1"/>
</dbReference>
<sequence length="403" mass="44442">MDITSRIIEEITKGEARKANGPIEHWLTTLATGFWGFDADKENIWSELKKGDVLVFQSIPPNSNFVSNHSPKTKTSGFIGAGIVERISKKTEPRWLSEVIESQNSNVSSPMMWPNLVHFSDVLWLGDVGQIPAQAVQAMIDQCSEEKLDLGAHIAHLASNRLSLNAMKDVGFTYAPMGTGGRLKKNADKLAELFKIQAQWATHVAYGVVDQPILSPPPKNGFDSSTSTYGGTQGPTKRKAKPPTTGEVKGTYSRKRDYLQEATDNQNLGLAGELLVFERERLRVHAEHGEEYVSHVVHVSLTEGDGAGYDIRSVRNTDSGITPYYLEVKTTSGDANTAFFISENEVNFAAANPQSFELVRVHSLGNGKSKHYDYRLSGYELLGLPRTPVSYRVDVGIEPDQCE</sequence>
<name>A0AB39WZZ6_9PSED</name>
<accession>A0AB39WZZ6</accession>
<dbReference type="AlphaFoldDB" id="A0AB39WZZ6"/>
<protein>
    <submittedName>
        <fullName evidence="3">DUF3883 domain-containing protein</fullName>
    </submittedName>
</protein>
<proteinExistence type="predicted"/>
<evidence type="ECO:0000313" key="3">
    <source>
        <dbReference type="EMBL" id="XDV07411.1"/>
    </source>
</evidence>
<gene>
    <name evidence="3" type="ORF">AB3G35_07380</name>
</gene>
<dbReference type="EMBL" id="CP165623">
    <property type="protein sequence ID" value="XDV07411.1"/>
    <property type="molecule type" value="Genomic_DNA"/>
</dbReference>
<organism evidence="3">
    <name type="scientific">Pseudomonas sp. WC2401</name>
    <dbReference type="NCBI Taxonomy" id="3234143"/>
    <lineage>
        <taxon>Bacteria</taxon>
        <taxon>Pseudomonadati</taxon>
        <taxon>Pseudomonadota</taxon>
        <taxon>Gammaproteobacteria</taxon>
        <taxon>Pseudomonadales</taxon>
        <taxon>Pseudomonadaceae</taxon>
        <taxon>Pseudomonas</taxon>
    </lineage>
</organism>